<name>A0A914H3Y3_GLORO</name>
<protein>
    <submittedName>
        <fullName evidence="3">Uncharacterized protein</fullName>
    </submittedName>
</protein>
<feature type="region of interest" description="Disordered" evidence="1">
    <location>
        <begin position="58"/>
        <end position="88"/>
    </location>
</feature>
<dbReference type="WBParaSite" id="Gr19_v10_g13036.t1">
    <property type="protein sequence ID" value="Gr19_v10_g13036.t1"/>
    <property type="gene ID" value="Gr19_v10_g13036"/>
</dbReference>
<keyword evidence="2" id="KW-1185">Reference proteome</keyword>
<evidence type="ECO:0000313" key="2">
    <source>
        <dbReference type="Proteomes" id="UP000887572"/>
    </source>
</evidence>
<feature type="compositionally biased region" description="Polar residues" evidence="1">
    <location>
        <begin position="60"/>
        <end position="69"/>
    </location>
</feature>
<evidence type="ECO:0000256" key="1">
    <source>
        <dbReference type="SAM" id="MobiDB-lite"/>
    </source>
</evidence>
<reference evidence="3" key="1">
    <citation type="submission" date="2022-11" db="UniProtKB">
        <authorList>
            <consortium name="WormBaseParasite"/>
        </authorList>
    </citation>
    <scope>IDENTIFICATION</scope>
</reference>
<dbReference type="AlphaFoldDB" id="A0A914H3Y3"/>
<dbReference type="Proteomes" id="UP000887572">
    <property type="component" value="Unplaced"/>
</dbReference>
<accession>A0A914H3Y3</accession>
<sequence length="110" mass="12017">MSDSNEKEIRELRRILGEQQQTIFSFSCLKLQWPIFPSSAPFTIVELTNIGLRLEHRQIGSDTPHSTPNDGDASPSTSNPSAAPSGPMASTLLRMRSLFGGANSLLCSRL</sequence>
<evidence type="ECO:0000313" key="3">
    <source>
        <dbReference type="WBParaSite" id="Gr19_v10_g13036.t1"/>
    </source>
</evidence>
<organism evidence="2 3">
    <name type="scientific">Globodera rostochiensis</name>
    <name type="common">Golden nematode worm</name>
    <name type="synonym">Heterodera rostochiensis</name>
    <dbReference type="NCBI Taxonomy" id="31243"/>
    <lineage>
        <taxon>Eukaryota</taxon>
        <taxon>Metazoa</taxon>
        <taxon>Ecdysozoa</taxon>
        <taxon>Nematoda</taxon>
        <taxon>Chromadorea</taxon>
        <taxon>Rhabditida</taxon>
        <taxon>Tylenchina</taxon>
        <taxon>Tylenchomorpha</taxon>
        <taxon>Tylenchoidea</taxon>
        <taxon>Heteroderidae</taxon>
        <taxon>Heteroderinae</taxon>
        <taxon>Globodera</taxon>
    </lineage>
</organism>
<feature type="compositionally biased region" description="Low complexity" evidence="1">
    <location>
        <begin position="73"/>
        <end position="85"/>
    </location>
</feature>
<proteinExistence type="predicted"/>